<evidence type="ECO:0000313" key="4">
    <source>
        <dbReference type="Proteomes" id="UP000183376"/>
    </source>
</evidence>
<dbReference type="AlphaFoldDB" id="A0A1G9T661"/>
<feature type="domain" description="UspA" evidence="2">
    <location>
        <begin position="154"/>
        <end position="291"/>
    </location>
</feature>
<proteinExistence type="inferred from homology"/>
<comment type="similarity">
    <text evidence="1">Belongs to the universal stress protein A family.</text>
</comment>
<evidence type="ECO:0000256" key="1">
    <source>
        <dbReference type="ARBA" id="ARBA00008791"/>
    </source>
</evidence>
<name>A0A1G9T661_ALLAB</name>
<evidence type="ECO:0000259" key="2">
    <source>
        <dbReference type="Pfam" id="PF00582"/>
    </source>
</evidence>
<dbReference type="STRING" id="211114.SAMN04489726_1554"/>
<protein>
    <submittedName>
        <fullName evidence="3">Nucleotide-binding universal stress protein, UspA family</fullName>
    </submittedName>
</protein>
<dbReference type="InterPro" id="IPR006015">
    <property type="entry name" value="Universal_stress_UspA"/>
</dbReference>
<dbReference type="Pfam" id="PF00582">
    <property type="entry name" value="Usp"/>
    <property type="match status" value="2"/>
</dbReference>
<feature type="domain" description="UspA" evidence="2">
    <location>
        <begin position="4"/>
        <end position="146"/>
    </location>
</feature>
<dbReference type="InterPro" id="IPR014729">
    <property type="entry name" value="Rossmann-like_a/b/a_fold"/>
</dbReference>
<dbReference type="PANTHER" id="PTHR31964:SF113">
    <property type="entry name" value="USPA DOMAIN-CONTAINING PROTEIN"/>
    <property type="match status" value="1"/>
</dbReference>
<dbReference type="eggNOG" id="COG0589">
    <property type="taxonomic scope" value="Bacteria"/>
</dbReference>
<dbReference type="PANTHER" id="PTHR31964">
    <property type="entry name" value="ADENINE NUCLEOTIDE ALPHA HYDROLASES-LIKE SUPERFAMILY PROTEIN"/>
    <property type="match status" value="1"/>
</dbReference>
<sequence length="294" mass="31723">MASRAVVVGFDDSARARRAVLWATREASSRGCALLIVHVLREPTPQLVYIPITTPLPEIVGEDAVRAHAESELSALVAECERMCPDVDIETSLSFGHPTEVLSQVGADAELVVLGPSGRTGLARALLGSTTAHLVKTSTRPIVVVRDGLTDGGRVVVGVDGSPSSIKAIEFAFEFADRRGGDLIAVHAWSDLPVDALAPVRVWDYDWRQVRSQAEDMIERCLEEPRRAHPDVRVERVVSFEGPAHALLEEARDAALLVVGSHGRGTLRRAFLGSVSHAVLYHAPCTLAVVRVED</sequence>
<reference evidence="3 4" key="1">
    <citation type="submission" date="2016-10" db="EMBL/GenBank/DDBJ databases">
        <authorList>
            <person name="de Groot N.N."/>
        </authorList>
    </citation>
    <scope>NUCLEOTIDE SEQUENCE [LARGE SCALE GENOMIC DNA]</scope>
    <source>
        <strain evidence="3 4">DSM 44149</strain>
    </source>
</reference>
<accession>A0A1G9T661</accession>
<dbReference type="SUPFAM" id="SSF52402">
    <property type="entry name" value="Adenine nucleotide alpha hydrolases-like"/>
    <property type="match status" value="2"/>
</dbReference>
<keyword evidence="4" id="KW-1185">Reference proteome</keyword>
<dbReference type="Proteomes" id="UP000183376">
    <property type="component" value="Chromosome I"/>
</dbReference>
<evidence type="ECO:0000313" key="3">
    <source>
        <dbReference type="EMBL" id="SDM42585.1"/>
    </source>
</evidence>
<dbReference type="OrthoDB" id="3404132at2"/>
<dbReference type="PRINTS" id="PR01438">
    <property type="entry name" value="UNVRSLSTRESS"/>
</dbReference>
<dbReference type="InterPro" id="IPR006016">
    <property type="entry name" value="UspA"/>
</dbReference>
<gene>
    <name evidence="3" type="ORF">SAMN04489726_1554</name>
</gene>
<organism evidence="3 4">
    <name type="scientific">Allokutzneria albata</name>
    <name type="common">Kibdelosporangium albatum</name>
    <dbReference type="NCBI Taxonomy" id="211114"/>
    <lineage>
        <taxon>Bacteria</taxon>
        <taxon>Bacillati</taxon>
        <taxon>Actinomycetota</taxon>
        <taxon>Actinomycetes</taxon>
        <taxon>Pseudonocardiales</taxon>
        <taxon>Pseudonocardiaceae</taxon>
        <taxon>Allokutzneria</taxon>
    </lineage>
</organism>
<dbReference type="RefSeq" id="WP_030433365.1">
    <property type="nucleotide sequence ID" value="NZ_JOEF01000041.1"/>
</dbReference>
<dbReference type="EMBL" id="LT629701">
    <property type="protein sequence ID" value="SDM42585.1"/>
    <property type="molecule type" value="Genomic_DNA"/>
</dbReference>
<dbReference type="Gene3D" id="3.40.50.620">
    <property type="entry name" value="HUPs"/>
    <property type="match status" value="2"/>
</dbReference>